<dbReference type="Pfam" id="PF13499">
    <property type="entry name" value="EF-hand_7"/>
    <property type="match status" value="1"/>
</dbReference>
<accession>A0A917LV04</accession>
<comment type="caution">
    <text evidence="2">The sequence shown here is derived from an EMBL/GenBank/DDBJ whole genome shotgun (WGS) entry which is preliminary data.</text>
</comment>
<dbReference type="InterPro" id="IPR002048">
    <property type="entry name" value="EF_hand_dom"/>
</dbReference>
<feature type="domain" description="EF-hand" evidence="1">
    <location>
        <begin position="80"/>
        <end position="115"/>
    </location>
</feature>
<dbReference type="SUPFAM" id="SSF47473">
    <property type="entry name" value="EF-hand"/>
    <property type="match status" value="1"/>
</dbReference>
<dbReference type="GO" id="GO:0005509">
    <property type="term" value="F:calcium ion binding"/>
    <property type="evidence" value="ECO:0007669"/>
    <property type="project" value="InterPro"/>
</dbReference>
<dbReference type="Gene3D" id="1.10.238.10">
    <property type="entry name" value="EF-hand"/>
    <property type="match status" value="2"/>
</dbReference>
<dbReference type="InterPro" id="IPR011992">
    <property type="entry name" value="EF-hand-dom_pair"/>
</dbReference>
<protein>
    <recommendedName>
        <fullName evidence="1">EF-hand domain-containing protein</fullName>
    </recommendedName>
</protein>
<dbReference type="Proteomes" id="UP000625976">
    <property type="component" value="Unassembled WGS sequence"/>
</dbReference>
<dbReference type="InterPro" id="IPR018247">
    <property type="entry name" value="EF_Hand_1_Ca_BS"/>
</dbReference>
<organism evidence="2 3">
    <name type="scientific">Bizionia arctica</name>
    <dbReference type="NCBI Taxonomy" id="1495645"/>
    <lineage>
        <taxon>Bacteria</taxon>
        <taxon>Pseudomonadati</taxon>
        <taxon>Bacteroidota</taxon>
        <taxon>Flavobacteriia</taxon>
        <taxon>Flavobacteriales</taxon>
        <taxon>Flavobacteriaceae</taxon>
        <taxon>Bizionia</taxon>
    </lineage>
</organism>
<dbReference type="SMART" id="SM00054">
    <property type="entry name" value="EFh"/>
    <property type="match status" value="3"/>
</dbReference>
<proteinExistence type="predicted"/>
<evidence type="ECO:0000313" key="3">
    <source>
        <dbReference type="Proteomes" id="UP000625976"/>
    </source>
</evidence>
<dbReference type="AlphaFoldDB" id="A0A917LV04"/>
<sequence>MLDVNNDKLIDMDEVSKDERGKIAENFNEIDSNDDEYIDLEELEAFINEGKPKQISAKNLIKDIDDNGDGTLNELEIAAKGELELSNNFTVIDTNQDRELDIEELKGFFEENEEQPKRKKRDR</sequence>
<feature type="domain" description="EF-hand" evidence="1">
    <location>
        <begin position="18"/>
        <end position="53"/>
    </location>
</feature>
<evidence type="ECO:0000313" key="2">
    <source>
        <dbReference type="EMBL" id="GGG59097.1"/>
    </source>
</evidence>
<evidence type="ECO:0000259" key="1">
    <source>
        <dbReference type="PROSITE" id="PS50222"/>
    </source>
</evidence>
<reference evidence="2" key="2">
    <citation type="submission" date="2020-09" db="EMBL/GenBank/DDBJ databases">
        <authorList>
            <person name="Sun Q."/>
            <person name="Zhou Y."/>
        </authorList>
    </citation>
    <scope>NUCLEOTIDE SEQUENCE</scope>
    <source>
        <strain evidence="2">CGMCC 1.12751</strain>
    </source>
</reference>
<name>A0A917LV04_9FLAO</name>
<dbReference type="EMBL" id="BMFQ01000004">
    <property type="protein sequence ID" value="GGG59097.1"/>
    <property type="molecule type" value="Genomic_DNA"/>
</dbReference>
<reference evidence="2" key="1">
    <citation type="journal article" date="2014" name="Int. J. Syst. Evol. Microbiol.">
        <title>Complete genome sequence of Corynebacterium casei LMG S-19264T (=DSM 44701T), isolated from a smear-ripened cheese.</title>
        <authorList>
            <consortium name="US DOE Joint Genome Institute (JGI-PGF)"/>
            <person name="Walter F."/>
            <person name="Albersmeier A."/>
            <person name="Kalinowski J."/>
            <person name="Ruckert C."/>
        </authorList>
    </citation>
    <scope>NUCLEOTIDE SEQUENCE</scope>
    <source>
        <strain evidence="2">CGMCC 1.12751</strain>
    </source>
</reference>
<gene>
    <name evidence="2" type="ORF">GCM10010976_32320</name>
</gene>
<dbReference type="PROSITE" id="PS50222">
    <property type="entry name" value="EF_HAND_2"/>
    <property type="match status" value="2"/>
</dbReference>
<keyword evidence="3" id="KW-1185">Reference proteome</keyword>
<dbReference type="PROSITE" id="PS00018">
    <property type="entry name" value="EF_HAND_1"/>
    <property type="match status" value="1"/>
</dbReference>
<dbReference type="RefSeq" id="WP_188466770.1">
    <property type="nucleotide sequence ID" value="NZ_BMFQ01000004.1"/>
</dbReference>